<gene>
    <name evidence="1" type="ORF">DPMN_085295</name>
</gene>
<comment type="caution">
    <text evidence="1">The sequence shown here is derived from an EMBL/GenBank/DDBJ whole genome shotgun (WGS) entry which is preliminary data.</text>
</comment>
<sequence>MMHTSDIIKVLVKACVLLHNLLRTRYPKMQTRLFDWVLGEKARTLKTQCLIEHQDPTEMSG</sequence>
<reference evidence="1" key="1">
    <citation type="journal article" date="2019" name="bioRxiv">
        <title>The Genome of the Zebra Mussel, Dreissena polymorpha: A Resource for Invasive Species Research.</title>
        <authorList>
            <person name="McCartney M.A."/>
            <person name="Auch B."/>
            <person name="Kono T."/>
            <person name="Mallez S."/>
            <person name="Zhang Y."/>
            <person name="Obille A."/>
            <person name="Becker A."/>
            <person name="Abrahante J.E."/>
            <person name="Garbe J."/>
            <person name="Badalamenti J.P."/>
            <person name="Herman A."/>
            <person name="Mangelson H."/>
            <person name="Liachko I."/>
            <person name="Sullivan S."/>
            <person name="Sone E.D."/>
            <person name="Koren S."/>
            <person name="Silverstein K.A.T."/>
            <person name="Beckman K.B."/>
            <person name="Gohl D.M."/>
        </authorList>
    </citation>
    <scope>NUCLEOTIDE SEQUENCE</scope>
    <source>
        <strain evidence="1">Duluth1</strain>
        <tissue evidence="1">Whole animal</tissue>
    </source>
</reference>
<evidence type="ECO:0000313" key="1">
    <source>
        <dbReference type="EMBL" id="KAH3697785.1"/>
    </source>
</evidence>
<evidence type="ECO:0000313" key="2">
    <source>
        <dbReference type="Proteomes" id="UP000828390"/>
    </source>
</evidence>
<name>A0A9D3YFX0_DREPO</name>
<dbReference type="Proteomes" id="UP000828390">
    <property type="component" value="Unassembled WGS sequence"/>
</dbReference>
<reference evidence="1" key="2">
    <citation type="submission" date="2020-11" db="EMBL/GenBank/DDBJ databases">
        <authorList>
            <person name="McCartney M.A."/>
            <person name="Auch B."/>
            <person name="Kono T."/>
            <person name="Mallez S."/>
            <person name="Becker A."/>
            <person name="Gohl D.M."/>
            <person name="Silverstein K.A.T."/>
            <person name="Koren S."/>
            <person name="Bechman K.B."/>
            <person name="Herman A."/>
            <person name="Abrahante J.E."/>
            <person name="Garbe J."/>
        </authorList>
    </citation>
    <scope>NUCLEOTIDE SEQUENCE</scope>
    <source>
        <strain evidence="1">Duluth1</strain>
        <tissue evidence="1">Whole animal</tissue>
    </source>
</reference>
<keyword evidence="2" id="KW-1185">Reference proteome</keyword>
<organism evidence="1 2">
    <name type="scientific">Dreissena polymorpha</name>
    <name type="common">Zebra mussel</name>
    <name type="synonym">Mytilus polymorpha</name>
    <dbReference type="NCBI Taxonomy" id="45954"/>
    <lineage>
        <taxon>Eukaryota</taxon>
        <taxon>Metazoa</taxon>
        <taxon>Spiralia</taxon>
        <taxon>Lophotrochozoa</taxon>
        <taxon>Mollusca</taxon>
        <taxon>Bivalvia</taxon>
        <taxon>Autobranchia</taxon>
        <taxon>Heteroconchia</taxon>
        <taxon>Euheterodonta</taxon>
        <taxon>Imparidentia</taxon>
        <taxon>Neoheterodontei</taxon>
        <taxon>Myida</taxon>
        <taxon>Dreissenoidea</taxon>
        <taxon>Dreissenidae</taxon>
        <taxon>Dreissena</taxon>
    </lineage>
</organism>
<dbReference type="AlphaFoldDB" id="A0A9D3YFX0"/>
<protein>
    <submittedName>
        <fullName evidence="1">Uncharacterized protein</fullName>
    </submittedName>
</protein>
<accession>A0A9D3YFX0</accession>
<dbReference type="EMBL" id="JAIWYP010000016">
    <property type="protein sequence ID" value="KAH3697785.1"/>
    <property type="molecule type" value="Genomic_DNA"/>
</dbReference>
<proteinExistence type="predicted"/>